<evidence type="ECO:0000256" key="2">
    <source>
        <dbReference type="ARBA" id="ARBA00022741"/>
    </source>
</evidence>
<dbReference type="AlphaFoldDB" id="A0A061QY12"/>
<reference evidence="4" key="1">
    <citation type="submission" date="2014-05" db="EMBL/GenBank/DDBJ databases">
        <title>The transcriptome of the halophilic microalga Tetraselmis sp. GSL018 isolated from the Great Salt Lake, Utah.</title>
        <authorList>
            <person name="Jinkerson R.E."/>
            <person name="D'Adamo S."/>
            <person name="Posewitz M.C."/>
        </authorList>
    </citation>
    <scope>NUCLEOTIDE SEQUENCE</scope>
    <source>
        <strain evidence="4">GSL018</strain>
    </source>
</reference>
<keyword evidence="3" id="KW-0067">ATP-binding</keyword>
<dbReference type="GO" id="GO:0000226">
    <property type="term" value="P:microtubule cytoskeleton organization"/>
    <property type="evidence" value="ECO:0007669"/>
    <property type="project" value="TreeGrafter"/>
</dbReference>
<name>A0A061QY12_9CHLO</name>
<dbReference type="EMBL" id="GBEZ01023736">
    <property type="protein sequence ID" value="JAC63176.1"/>
    <property type="molecule type" value="Transcribed_RNA"/>
</dbReference>
<gene>
    <name evidence="4" type="ORF">TSPGSL018_21293</name>
</gene>
<evidence type="ECO:0000313" key="4">
    <source>
        <dbReference type="EMBL" id="JAC63176.1"/>
    </source>
</evidence>
<dbReference type="GO" id="GO:0005524">
    <property type="term" value="F:ATP binding"/>
    <property type="evidence" value="ECO:0007669"/>
    <property type="project" value="UniProtKB-KW"/>
</dbReference>
<keyword evidence="1" id="KW-0436">Ligase</keyword>
<dbReference type="GO" id="GO:0036064">
    <property type="term" value="C:ciliary basal body"/>
    <property type="evidence" value="ECO:0007669"/>
    <property type="project" value="TreeGrafter"/>
</dbReference>
<feature type="non-terminal residue" evidence="4">
    <location>
        <position position="100"/>
    </location>
</feature>
<dbReference type="PANTHER" id="PTHR12241">
    <property type="entry name" value="TUBULIN POLYGLUTAMYLASE"/>
    <property type="match status" value="1"/>
</dbReference>
<proteinExistence type="predicted"/>
<evidence type="ECO:0000256" key="1">
    <source>
        <dbReference type="ARBA" id="ARBA00022598"/>
    </source>
</evidence>
<dbReference type="PROSITE" id="PS51221">
    <property type="entry name" value="TTL"/>
    <property type="match status" value="1"/>
</dbReference>
<accession>A0A061QY12</accession>
<dbReference type="PANTHER" id="PTHR12241:SF147">
    <property type="entry name" value="TUBULIN POLYGLUTAMYLASE TTLL7"/>
    <property type="match status" value="1"/>
</dbReference>
<organism evidence="4">
    <name type="scientific">Tetraselmis sp. GSL018</name>
    <dbReference type="NCBI Taxonomy" id="582737"/>
    <lineage>
        <taxon>Eukaryota</taxon>
        <taxon>Viridiplantae</taxon>
        <taxon>Chlorophyta</taxon>
        <taxon>core chlorophytes</taxon>
        <taxon>Chlorodendrophyceae</taxon>
        <taxon>Chlorodendrales</taxon>
        <taxon>Chlorodendraceae</taxon>
        <taxon>Tetraselmis</taxon>
    </lineage>
</organism>
<sequence>MEKDKVKINLFNTKYDILREVGRSLGYEVLDRAKMGDDEPLDWDLCWLDTSVTVDRVNKLRGYQRLNHFPGMMEICRKAALARNMARMARLLPEQYNFFP</sequence>
<dbReference type="GO" id="GO:0070740">
    <property type="term" value="F:tubulin-glutamic acid ligase activity"/>
    <property type="evidence" value="ECO:0007669"/>
    <property type="project" value="TreeGrafter"/>
</dbReference>
<dbReference type="GO" id="GO:0015631">
    <property type="term" value="F:tubulin binding"/>
    <property type="evidence" value="ECO:0007669"/>
    <property type="project" value="TreeGrafter"/>
</dbReference>
<evidence type="ECO:0000256" key="3">
    <source>
        <dbReference type="ARBA" id="ARBA00022840"/>
    </source>
</evidence>
<keyword evidence="2" id="KW-0547">Nucleotide-binding</keyword>
<protein>
    <submittedName>
        <fullName evidence="4">Tubulin polyglutamylase ttll13</fullName>
    </submittedName>
</protein>
<dbReference type="InterPro" id="IPR004344">
    <property type="entry name" value="TTL/TTLL_fam"/>
</dbReference>